<dbReference type="EMBL" id="BGZK01000125">
    <property type="protein sequence ID" value="GBP21066.1"/>
    <property type="molecule type" value="Genomic_DNA"/>
</dbReference>
<feature type="region of interest" description="Disordered" evidence="1">
    <location>
        <begin position="87"/>
        <end position="136"/>
    </location>
</feature>
<dbReference type="Gene3D" id="6.10.140.2220">
    <property type="match status" value="1"/>
</dbReference>
<dbReference type="AlphaFoldDB" id="A0A4C1U5E5"/>
<dbReference type="SUPFAM" id="SSF144232">
    <property type="entry name" value="HIT/MYND zinc finger-like"/>
    <property type="match status" value="1"/>
</dbReference>
<sequence length="276" mass="29219">MSYVVPEGPRAASPEAPVLPTLQQASPATHSFSPTLAKLLTSSERRQAAPLPSFGQAKSPLKKCPRIQPGALRLCMHLLQNCGEITITPVQPQPEPPHPHPQQPHDKPDRDDVVHLDDEESPASEGSGSGSGEGEAGRLVIDESAPGAAAGAGAADGEAPLCQGCRRRDAQFVCAGCANQWYCSRDCQSSPAVLVVDLILLASVRGSAHMDIELIYLSTYLYSNHGPDSNPDCVSVPLSVQFPITFCHKPVVSVLETGDDAGNDDGERVVEIMDES</sequence>
<organism evidence="2 3">
    <name type="scientific">Eumeta variegata</name>
    <name type="common">Bagworm moth</name>
    <name type="synonym">Eumeta japonica</name>
    <dbReference type="NCBI Taxonomy" id="151549"/>
    <lineage>
        <taxon>Eukaryota</taxon>
        <taxon>Metazoa</taxon>
        <taxon>Ecdysozoa</taxon>
        <taxon>Arthropoda</taxon>
        <taxon>Hexapoda</taxon>
        <taxon>Insecta</taxon>
        <taxon>Pterygota</taxon>
        <taxon>Neoptera</taxon>
        <taxon>Endopterygota</taxon>
        <taxon>Lepidoptera</taxon>
        <taxon>Glossata</taxon>
        <taxon>Ditrysia</taxon>
        <taxon>Tineoidea</taxon>
        <taxon>Psychidae</taxon>
        <taxon>Oiketicinae</taxon>
        <taxon>Eumeta</taxon>
    </lineage>
</organism>
<protein>
    <recommendedName>
        <fullName evidence="4">MYND-type domain-containing protein</fullName>
    </recommendedName>
</protein>
<evidence type="ECO:0000313" key="3">
    <source>
        <dbReference type="Proteomes" id="UP000299102"/>
    </source>
</evidence>
<comment type="caution">
    <text evidence="2">The sequence shown here is derived from an EMBL/GenBank/DDBJ whole genome shotgun (WGS) entry which is preliminary data.</text>
</comment>
<proteinExistence type="predicted"/>
<keyword evidence="3" id="KW-1185">Reference proteome</keyword>
<evidence type="ECO:0000256" key="1">
    <source>
        <dbReference type="SAM" id="MobiDB-lite"/>
    </source>
</evidence>
<evidence type="ECO:0008006" key="4">
    <source>
        <dbReference type="Google" id="ProtNLM"/>
    </source>
</evidence>
<dbReference type="OrthoDB" id="432970at2759"/>
<feature type="compositionally biased region" description="Basic and acidic residues" evidence="1">
    <location>
        <begin position="103"/>
        <end position="116"/>
    </location>
</feature>
<dbReference type="Proteomes" id="UP000299102">
    <property type="component" value="Unassembled WGS sequence"/>
</dbReference>
<dbReference type="STRING" id="151549.A0A4C1U5E5"/>
<feature type="compositionally biased region" description="Pro residues" evidence="1">
    <location>
        <begin position="91"/>
        <end position="102"/>
    </location>
</feature>
<reference evidence="2 3" key="1">
    <citation type="journal article" date="2019" name="Commun. Biol.">
        <title>The bagworm genome reveals a unique fibroin gene that provides high tensile strength.</title>
        <authorList>
            <person name="Kono N."/>
            <person name="Nakamura H."/>
            <person name="Ohtoshi R."/>
            <person name="Tomita M."/>
            <person name="Numata K."/>
            <person name="Arakawa K."/>
        </authorList>
    </citation>
    <scope>NUCLEOTIDE SEQUENCE [LARGE SCALE GENOMIC DNA]</scope>
</reference>
<name>A0A4C1U5E5_EUMVA</name>
<accession>A0A4C1U5E5</accession>
<gene>
    <name evidence="2" type="ORF">EVAR_11097_1</name>
</gene>
<evidence type="ECO:0000313" key="2">
    <source>
        <dbReference type="EMBL" id="GBP21066.1"/>
    </source>
</evidence>